<keyword evidence="5" id="KW-0804">Transcription</keyword>
<accession>A0AAV0JCP1</accession>
<evidence type="ECO:0000313" key="10">
    <source>
        <dbReference type="Proteomes" id="UP001154282"/>
    </source>
</evidence>
<feature type="domain" description="Myb-like" evidence="7">
    <location>
        <begin position="67"/>
        <end position="117"/>
    </location>
</feature>
<dbReference type="InterPro" id="IPR044676">
    <property type="entry name" value="EOBI/EOBII-like_plant"/>
</dbReference>
<dbReference type="InterPro" id="IPR009057">
    <property type="entry name" value="Homeodomain-like_sf"/>
</dbReference>
<dbReference type="SUPFAM" id="SSF46689">
    <property type="entry name" value="Homeodomain-like"/>
    <property type="match status" value="1"/>
</dbReference>
<evidence type="ECO:0000256" key="1">
    <source>
        <dbReference type="ARBA" id="ARBA00004123"/>
    </source>
</evidence>
<feature type="domain" description="HTH myb-type" evidence="8">
    <location>
        <begin position="67"/>
        <end position="121"/>
    </location>
</feature>
<keyword evidence="6" id="KW-0539">Nucleus</keyword>
<dbReference type="FunFam" id="1.10.10.60:FF:000517">
    <property type="entry name" value="MYB-related transcription factor"/>
    <property type="match status" value="1"/>
</dbReference>
<proteinExistence type="predicted"/>
<name>A0AAV0JCP1_9ROSI</name>
<dbReference type="Proteomes" id="UP001154282">
    <property type="component" value="Unassembled WGS sequence"/>
</dbReference>
<keyword evidence="3" id="KW-0805">Transcription regulation</keyword>
<evidence type="ECO:0000256" key="3">
    <source>
        <dbReference type="ARBA" id="ARBA00023015"/>
    </source>
</evidence>
<dbReference type="PROSITE" id="PS51294">
    <property type="entry name" value="HTH_MYB"/>
    <property type="match status" value="2"/>
</dbReference>
<organism evidence="9 10">
    <name type="scientific">Linum tenue</name>
    <dbReference type="NCBI Taxonomy" id="586396"/>
    <lineage>
        <taxon>Eukaryota</taxon>
        <taxon>Viridiplantae</taxon>
        <taxon>Streptophyta</taxon>
        <taxon>Embryophyta</taxon>
        <taxon>Tracheophyta</taxon>
        <taxon>Spermatophyta</taxon>
        <taxon>Magnoliopsida</taxon>
        <taxon>eudicotyledons</taxon>
        <taxon>Gunneridae</taxon>
        <taxon>Pentapetalae</taxon>
        <taxon>rosids</taxon>
        <taxon>fabids</taxon>
        <taxon>Malpighiales</taxon>
        <taxon>Linaceae</taxon>
        <taxon>Linum</taxon>
    </lineage>
</organism>
<gene>
    <name evidence="9" type="ORF">LITE_LOCUS13647</name>
</gene>
<evidence type="ECO:0000256" key="6">
    <source>
        <dbReference type="ARBA" id="ARBA00023242"/>
    </source>
</evidence>
<evidence type="ECO:0000256" key="5">
    <source>
        <dbReference type="ARBA" id="ARBA00023163"/>
    </source>
</evidence>
<dbReference type="PROSITE" id="PS50090">
    <property type="entry name" value="MYB_LIKE"/>
    <property type="match status" value="2"/>
</dbReference>
<evidence type="ECO:0000313" key="9">
    <source>
        <dbReference type="EMBL" id="CAI0407649.1"/>
    </source>
</evidence>
<feature type="domain" description="Myb-like" evidence="7">
    <location>
        <begin position="14"/>
        <end position="66"/>
    </location>
</feature>
<dbReference type="GO" id="GO:0005634">
    <property type="term" value="C:nucleus"/>
    <property type="evidence" value="ECO:0007669"/>
    <property type="project" value="UniProtKB-SubCell"/>
</dbReference>
<comment type="subcellular location">
    <subcellularLocation>
        <location evidence="1">Nucleus</location>
    </subcellularLocation>
</comment>
<dbReference type="FunFam" id="1.10.10.60:FF:000011">
    <property type="entry name" value="Myb transcription factor"/>
    <property type="match status" value="1"/>
</dbReference>
<feature type="domain" description="HTH myb-type" evidence="8">
    <location>
        <begin position="14"/>
        <end position="66"/>
    </location>
</feature>
<evidence type="ECO:0000259" key="7">
    <source>
        <dbReference type="PROSITE" id="PS50090"/>
    </source>
</evidence>
<dbReference type="Gene3D" id="1.10.10.60">
    <property type="entry name" value="Homeodomain-like"/>
    <property type="match status" value="2"/>
</dbReference>
<dbReference type="GO" id="GO:0043565">
    <property type="term" value="F:sequence-specific DNA binding"/>
    <property type="evidence" value="ECO:0007669"/>
    <property type="project" value="InterPro"/>
</dbReference>
<keyword evidence="4" id="KW-0238">DNA-binding</keyword>
<dbReference type="Pfam" id="PF00249">
    <property type="entry name" value="Myb_DNA-binding"/>
    <property type="match status" value="2"/>
</dbReference>
<dbReference type="CDD" id="cd00167">
    <property type="entry name" value="SANT"/>
    <property type="match status" value="2"/>
</dbReference>
<evidence type="ECO:0000256" key="4">
    <source>
        <dbReference type="ARBA" id="ARBA00023125"/>
    </source>
</evidence>
<evidence type="ECO:0000256" key="2">
    <source>
        <dbReference type="ARBA" id="ARBA00022737"/>
    </source>
</evidence>
<keyword evidence="10" id="KW-1185">Reference proteome</keyword>
<dbReference type="PANTHER" id="PTHR45675">
    <property type="entry name" value="MYB TRANSCRIPTION FACTOR-RELATED-RELATED"/>
    <property type="match status" value="1"/>
</dbReference>
<dbReference type="AlphaFoldDB" id="A0AAV0JCP1"/>
<dbReference type="GO" id="GO:0003700">
    <property type="term" value="F:DNA-binding transcription factor activity"/>
    <property type="evidence" value="ECO:0007669"/>
    <property type="project" value="InterPro"/>
</dbReference>
<reference evidence="9" key="1">
    <citation type="submission" date="2022-08" db="EMBL/GenBank/DDBJ databases">
        <authorList>
            <person name="Gutierrez-Valencia J."/>
        </authorList>
    </citation>
    <scope>NUCLEOTIDE SEQUENCE</scope>
</reference>
<dbReference type="InterPro" id="IPR001005">
    <property type="entry name" value="SANT/Myb"/>
</dbReference>
<comment type="caution">
    <text evidence="9">The sequence shown here is derived from an EMBL/GenBank/DDBJ whole genome shotgun (WGS) entry which is preliminary data.</text>
</comment>
<sequence>MCRRRKIQSMEQGDNSLRKGPWLEEEDEQLARLVNVFGERKWDSIAIISGLRRSGKSCRMRWLNYLRPNLKRGRISPEEEQIIVELHDRWGNKWSRIARSLPGRTDNEIKNYWRSHLSKKATQPQEGGNFHCNSNASHNTELDFPYQTENPSNICNLAYCDIAQNDGMMVGPDQYDLWSKMESPYETRLYDHWMSEISSGEQGEPKFGGGGCHNGWNYSEVGESCMLGSLWDMS</sequence>
<keyword evidence="2" id="KW-0677">Repeat</keyword>
<dbReference type="PANTHER" id="PTHR45675:SF8">
    <property type="entry name" value="TRANSCRIPTION FACTOR MYB27"/>
    <property type="match status" value="1"/>
</dbReference>
<dbReference type="SMART" id="SM00717">
    <property type="entry name" value="SANT"/>
    <property type="match status" value="2"/>
</dbReference>
<dbReference type="InterPro" id="IPR017930">
    <property type="entry name" value="Myb_dom"/>
</dbReference>
<dbReference type="EMBL" id="CAMGYJ010000004">
    <property type="protein sequence ID" value="CAI0407649.1"/>
    <property type="molecule type" value="Genomic_DNA"/>
</dbReference>
<evidence type="ECO:0000259" key="8">
    <source>
        <dbReference type="PROSITE" id="PS51294"/>
    </source>
</evidence>
<protein>
    <submittedName>
        <fullName evidence="9">Uncharacterized protein</fullName>
    </submittedName>
</protein>